<gene>
    <name evidence="4" type="ORF">J3U87_14525</name>
</gene>
<dbReference type="GO" id="GO:0006396">
    <property type="term" value="P:RNA processing"/>
    <property type="evidence" value="ECO:0007669"/>
    <property type="project" value="InterPro"/>
</dbReference>
<dbReference type="RefSeq" id="WP_237383769.1">
    <property type="nucleotide sequence ID" value="NZ_CP071793.1"/>
</dbReference>
<evidence type="ECO:0000259" key="3">
    <source>
        <dbReference type="Pfam" id="PF00588"/>
    </source>
</evidence>
<dbReference type="InterPro" id="IPR029026">
    <property type="entry name" value="tRNA_m1G_MTases_N"/>
</dbReference>
<protein>
    <recommendedName>
        <fullName evidence="3">tRNA/rRNA methyltransferase SpoU type domain-containing protein</fullName>
    </recommendedName>
</protein>
<reference evidence="4" key="1">
    <citation type="submission" date="2021-03" db="EMBL/GenBank/DDBJ databases">
        <title>Acanthopleuribacteraceae sp. M133.</title>
        <authorList>
            <person name="Wang G."/>
        </authorList>
    </citation>
    <scope>NUCLEOTIDE SEQUENCE</scope>
    <source>
        <strain evidence="4">M133</strain>
    </source>
</reference>
<evidence type="ECO:0000313" key="4">
    <source>
        <dbReference type="EMBL" id="QTD53666.1"/>
    </source>
</evidence>
<dbReference type="EMBL" id="CP071793">
    <property type="protein sequence ID" value="QTD53666.1"/>
    <property type="molecule type" value="Genomic_DNA"/>
</dbReference>
<sequence>MNEPAFRFKLIVFNIEKENNVGMLSRSAYAFGCDELLIVGRQRVKSTGAQGTFQFLSWRHFYTLADAVAYCRQQAFQVWGVEIGGACITQTTFDRDIAFVLGNEGRGLADAAPFCDHLISIPQWGGVPSLNVAVAGGIVMFQFQRAQGLPPAARSGERYVDDNFPESMT</sequence>
<dbReference type="GO" id="GO:0008173">
    <property type="term" value="F:RNA methyltransferase activity"/>
    <property type="evidence" value="ECO:0007669"/>
    <property type="project" value="InterPro"/>
</dbReference>
<dbReference type="SUPFAM" id="SSF75217">
    <property type="entry name" value="alpha/beta knot"/>
    <property type="match status" value="1"/>
</dbReference>
<dbReference type="AlphaFoldDB" id="A0A8A4TUM3"/>
<proteinExistence type="predicted"/>
<dbReference type="GO" id="GO:0003723">
    <property type="term" value="F:RNA binding"/>
    <property type="evidence" value="ECO:0007669"/>
    <property type="project" value="InterPro"/>
</dbReference>
<dbReference type="InterPro" id="IPR051259">
    <property type="entry name" value="rRNA_Methyltransferase"/>
</dbReference>
<dbReference type="PANTHER" id="PTHR43191:SF7">
    <property type="entry name" value="OBP33PEP LIKE PROTEIN"/>
    <property type="match status" value="1"/>
</dbReference>
<accession>A0A8A4TUM3</accession>
<keyword evidence="1" id="KW-0489">Methyltransferase</keyword>
<dbReference type="GO" id="GO:0032259">
    <property type="term" value="P:methylation"/>
    <property type="evidence" value="ECO:0007669"/>
    <property type="project" value="UniProtKB-KW"/>
</dbReference>
<organism evidence="4 5">
    <name type="scientific">Sulfidibacter corallicola</name>
    <dbReference type="NCBI Taxonomy" id="2818388"/>
    <lineage>
        <taxon>Bacteria</taxon>
        <taxon>Pseudomonadati</taxon>
        <taxon>Acidobacteriota</taxon>
        <taxon>Holophagae</taxon>
        <taxon>Acanthopleuribacterales</taxon>
        <taxon>Acanthopleuribacteraceae</taxon>
        <taxon>Sulfidibacter</taxon>
    </lineage>
</organism>
<dbReference type="Proteomes" id="UP000663929">
    <property type="component" value="Chromosome"/>
</dbReference>
<dbReference type="PANTHER" id="PTHR43191">
    <property type="entry name" value="RRNA METHYLTRANSFERASE 3"/>
    <property type="match status" value="1"/>
</dbReference>
<evidence type="ECO:0000256" key="2">
    <source>
        <dbReference type="ARBA" id="ARBA00022679"/>
    </source>
</evidence>
<name>A0A8A4TUM3_SULCO</name>
<dbReference type="InterPro" id="IPR029028">
    <property type="entry name" value="Alpha/beta_knot_MTases"/>
</dbReference>
<dbReference type="Gene3D" id="3.40.1280.10">
    <property type="match status" value="1"/>
</dbReference>
<evidence type="ECO:0000313" key="5">
    <source>
        <dbReference type="Proteomes" id="UP000663929"/>
    </source>
</evidence>
<feature type="domain" description="tRNA/rRNA methyltransferase SpoU type" evidence="3">
    <location>
        <begin position="9"/>
        <end position="141"/>
    </location>
</feature>
<evidence type="ECO:0000256" key="1">
    <source>
        <dbReference type="ARBA" id="ARBA00022603"/>
    </source>
</evidence>
<dbReference type="Pfam" id="PF00588">
    <property type="entry name" value="SpoU_methylase"/>
    <property type="match status" value="1"/>
</dbReference>
<keyword evidence="5" id="KW-1185">Reference proteome</keyword>
<dbReference type="KEGG" id="scor:J3U87_14525"/>
<keyword evidence="2" id="KW-0808">Transferase</keyword>
<dbReference type="InterPro" id="IPR001537">
    <property type="entry name" value="SpoU_MeTrfase"/>
</dbReference>